<accession>E0VHF1</accession>
<dbReference type="GO" id="GO:0016020">
    <property type="term" value="C:membrane"/>
    <property type="evidence" value="ECO:0007669"/>
    <property type="project" value="InterPro"/>
</dbReference>
<feature type="active site" description="Proton donor 1" evidence="5">
    <location>
        <position position="473"/>
    </location>
</feature>
<evidence type="ECO:0000256" key="9">
    <source>
        <dbReference type="PIRSR" id="PIRSR601548-4"/>
    </source>
</evidence>
<feature type="signal peptide" evidence="13">
    <location>
        <begin position="1"/>
        <end position="16"/>
    </location>
</feature>
<keyword evidence="12 14" id="KW-0121">Carboxypeptidase</keyword>
<dbReference type="Proteomes" id="UP000009046">
    <property type="component" value="Unassembled WGS sequence"/>
</dbReference>
<dbReference type="PRINTS" id="PR00791">
    <property type="entry name" value="PEPDIPTASEA"/>
</dbReference>
<name>E0VHF1_PEDHC</name>
<evidence type="ECO:0000256" key="4">
    <source>
        <dbReference type="ARBA" id="ARBA00023180"/>
    </source>
</evidence>
<evidence type="ECO:0000313" key="15">
    <source>
        <dbReference type="EnsemblMetazoa" id="PHUM207460-PA"/>
    </source>
</evidence>
<dbReference type="EMBL" id="AAZO01002400">
    <property type="status" value="NOT_ANNOTATED_CDS"/>
    <property type="molecule type" value="Genomic_DNA"/>
</dbReference>
<dbReference type="EnsemblMetazoa" id="PHUM207460-RA">
    <property type="protein sequence ID" value="PHUM207460-PA"/>
    <property type="gene ID" value="PHUM207460"/>
</dbReference>
<dbReference type="KEGG" id="phu:Phum_PHUM207460"/>
<evidence type="ECO:0000256" key="12">
    <source>
        <dbReference type="RuleBase" id="RU361144"/>
    </source>
</evidence>
<evidence type="ECO:0000313" key="14">
    <source>
        <dbReference type="EMBL" id="EEB12807.1"/>
    </source>
</evidence>
<evidence type="ECO:0000256" key="10">
    <source>
        <dbReference type="PIRSR" id="PIRSR601548-8"/>
    </source>
</evidence>
<proteinExistence type="inferred from homology"/>
<evidence type="ECO:0000256" key="11">
    <source>
        <dbReference type="PROSITE-ProRule" id="PRU01355"/>
    </source>
</evidence>
<dbReference type="STRING" id="121224.E0VHF1"/>
<keyword evidence="3 9" id="KW-1015">Disulfide bond</keyword>
<keyword evidence="12 14" id="KW-0378">Hydrolase</keyword>
<dbReference type="SUPFAM" id="SSF55486">
    <property type="entry name" value="Metalloproteases ('zincins'), catalytic domain"/>
    <property type="match status" value="1"/>
</dbReference>
<dbReference type="GO" id="GO:0004180">
    <property type="term" value="F:carboxypeptidase activity"/>
    <property type="evidence" value="ECO:0007669"/>
    <property type="project" value="UniProtKB-KW"/>
</dbReference>
<feature type="binding site" evidence="10">
    <location>
        <position position="347"/>
    </location>
    <ligand>
        <name>Zn(2+)</name>
        <dbReference type="ChEBI" id="CHEBI:29105"/>
        <label>2</label>
        <note>catalytic</note>
    </ligand>
</feature>
<feature type="active site" description="Proton donor 2" evidence="6">
    <location>
        <position position="473"/>
    </location>
</feature>
<dbReference type="CDD" id="cd06461">
    <property type="entry name" value="M2_ACE"/>
    <property type="match status" value="1"/>
</dbReference>
<reference evidence="14" key="2">
    <citation type="submission" date="2007-04" db="EMBL/GenBank/DDBJ databases">
        <title>The genome of the human body louse.</title>
        <authorList>
            <consortium name="The Human Body Louse Genome Consortium"/>
            <person name="Kirkness E."/>
            <person name="Walenz B."/>
            <person name="Hass B."/>
            <person name="Bruggner R."/>
            <person name="Strausberg R."/>
        </authorList>
    </citation>
    <scope>NUCLEOTIDE SEQUENCE</scope>
    <source>
        <strain evidence="14">USDA</strain>
    </source>
</reference>
<protein>
    <recommendedName>
        <fullName evidence="12">Angiotensin-converting enzyme</fullName>
        <ecNumber evidence="12">3.4.-.-</ecNumber>
    </recommendedName>
</protein>
<feature type="chain" id="PRO_5011412446" description="Angiotensin-converting enzyme" evidence="13">
    <location>
        <begin position="17"/>
        <end position="588"/>
    </location>
</feature>
<dbReference type="GO" id="GO:0008241">
    <property type="term" value="F:peptidyl-dipeptidase activity"/>
    <property type="evidence" value="ECO:0007669"/>
    <property type="project" value="InterPro"/>
</dbReference>
<gene>
    <name evidence="15" type="primary">8237349</name>
    <name evidence="14" type="ORF">Phum_PHUM207460</name>
</gene>
<feature type="binding site" evidence="8">
    <location>
        <position position="347"/>
    </location>
    <ligand>
        <name>Zn(2+)</name>
        <dbReference type="ChEBI" id="CHEBI:29105"/>
        <label>1</label>
        <note>catalytic</note>
    </ligand>
</feature>
<dbReference type="OrthoDB" id="10029630at2759"/>
<feature type="binding site" evidence="10">
    <location>
        <position position="371"/>
    </location>
    <ligand>
        <name>Zn(2+)</name>
        <dbReference type="ChEBI" id="CHEBI:29105"/>
        <label>2</label>
        <note>catalytic</note>
    </ligand>
</feature>
<comment type="caution">
    <text evidence="11">Lacks conserved residue(s) required for the propagation of feature annotation.</text>
</comment>
<keyword evidence="8 12" id="KW-0862">Zinc</keyword>
<reference evidence="15" key="3">
    <citation type="submission" date="2021-02" db="UniProtKB">
        <authorList>
            <consortium name="EnsemblMetazoa"/>
        </authorList>
    </citation>
    <scope>IDENTIFICATION</scope>
    <source>
        <strain evidence="15">USDA</strain>
    </source>
</reference>
<dbReference type="HOGENOM" id="CLU_014364_3_2_1"/>
<dbReference type="eggNOG" id="KOG3690">
    <property type="taxonomic scope" value="Eukaryota"/>
</dbReference>
<dbReference type="OMA" id="CWREELE"/>
<dbReference type="Gene3D" id="1.10.1370.30">
    <property type="match status" value="2"/>
</dbReference>
<dbReference type="CTD" id="8237349"/>
<comment type="similarity">
    <text evidence="1 11 12">Belongs to the peptidase M2 family.</text>
</comment>
<evidence type="ECO:0000256" key="7">
    <source>
        <dbReference type="PIRSR" id="PIRSR601548-2"/>
    </source>
</evidence>
<evidence type="ECO:0000256" key="8">
    <source>
        <dbReference type="PIRSR" id="PIRSR601548-3"/>
    </source>
</evidence>
<evidence type="ECO:0000256" key="13">
    <source>
        <dbReference type="SAM" id="SignalP"/>
    </source>
</evidence>
<evidence type="ECO:0000256" key="2">
    <source>
        <dbReference type="ARBA" id="ARBA00022729"/>
    </source>
</evidence>
<reference evidence="14" key="1">
    <citation type="submission" date="2007-04" db="EMBL/GenBank/DDBJ databases">
        <title>Annotation of Pediculus humanus corporis strain USDA.</title>
        <authorList>
            <person name="Kirkness E."/>
            <person name="Hannick L."/>
            <person name="Hass B."/>
            <person name="Bruggner R."/>
            <person name="Lawson D."/>
            <person name="Bidwell S."/>
            <person name="Joardar V."/>
            <person name="Caler E."/>
            <person name="Walenz B."/>
            <person name="Inman J."/>
            <person name="Schobel S."/>
            <person name="Galinsky K."/>
            <person name="Amedeo P."/>
            <person name="Strausberg R."/>
        </authorList>
    </citation>
    <scope>NUCLEOTIDE SEQUENCE</scope>
    <source>
        <strain evidence="14">USDA</strain>
    </source>
</reference>
<sequence>MFVAILFVGILRGCHAVNNHDLINNDLKLMNSELGKLNSLTGYVSWKLSTEPSEEFTLKLIKLGGIQINWHFDYYYQFRQFYLLCRGPNYNLDESRKLMKVLGELETIYETSQVCISSGICLRGEPDLERIMTKSRDPNVLYWAWVEWRNKVGPPSRTLYPTMVKLLNRGARNGGYNEIGECWREELEMDNLELIVENLYNEIEPLYKALHAVVRYKLNKFYGNDLISLYEPLPAHLLGNMWAQNWGSLLDIITDFNKEYSLTYYLQKRNYTVVDMVKKAEDFYVSIGFKPMTPAFWKYSKFNKNAENGSTCHGTAANMFQPGDYRIILCAEINEEDFSVIHHEMGHVAYYMQYENLPAIFQDGVNSAFQESIGDAIMLGVTSPPHLNRLGLLEEINNNPDLEIKLLLYQGLNKIPQIPYALLLEKWRWNVFKGEISPLNYNSAWWELREKYQGVKSPSKRSEKNFDPSAKFHINDNKPYIRYFLSSILQMQLFEAMCKASIYGNDYFNKTLPIPLHKCDIYGSTTSTKNLRKMMSLGSSITWKEGLKMVTGTNEYSARPLLQYYQPLYEWLLKMIRNYNIPVGWIKI</sequence>
<feature type="binding site" evidence="8">
    <location>
        <position position="371"/>
    </location>
    <ligand>
        <name>Zn(2+)</name>
        <dbReference type="ChEBI" id="CHEBI:29105"/>
        <label>1</label>
        <note>catalytic</note>
    </ligand>
</feature>
<dbReference type="AlphaFoldDB" id="E0VHF1"/>
<keyword evidence="12" id="KW-0645">Protease</keyword>
<dbReference type="PANTHER" id="PTHR10514:SF27">
    <property type="entry name" value="ANGIOTENSIN-CONVERTING ENZYME"/>
    <property type="match status" value="1"/>
</dbReference>
<dbReference type="EC" id="3.4.-.-" evidence="12"/>
<dbReference type="VEuPathDB" id="VectorBase:PHUM207460"/>
<feature type="binding site" evidence="8">
    <location>
        <position position="343"/>
    </location>
    <ligand>
        <name>Zn(2+)</name>
        <dbReference type="ChEBI" id="CHEBI:29105"/>
        <label>1</label>
        <note>catalytic</note>
    </ligand>
</feature>
<feature type="disulfide bond" evidence="9">
    <location>
        <begin position="115"/>
        <end position="121"/>
    </location>
</feature>
<dbReference type="GeneID" id="8237349"/>
<dbReference type="RefSeq" id="XP_002425545.1">
    <property type="nucleotide sequence ID" value="XM_002425500.1"/>
</dbReference>
<keyword evidence="4 12" id="KW-0325">Glycoprotein</keyword>
<feature type="binding site" evidence="7">
    <location>
        <position position="482"/>
    </location>
    <ligand>
        <name>chloride</name>
        <dbReference type="ChEBI" id="CHEBI:17996"/>
        <label>1</label>
    </ligand>
</feature>
<feature type="disulfide bond" evidence="9 11">
    <location>
        <begin position="312"/>
        <end position="330"/>
    </location>
</feature>
<evidence type="ECO:0000313" key="16">
    <source>
        <dbReference type="Proteomes" id="UP000009046"/>
    </source>
</evidence>
<comment type="cofactor">
    <cofactor evidence="12">
        <name>Zn(2+)</name>
        <dbReference type="ChEBI" id="CHEBI:29105"/>
    </cofactor>
    <text evidence="12">Binds 1 zinc ion per subunit.</text>
</comment>
<dbReference type="PANTHER" id="PTHR10514">
    <property type="entry name" value="ANGIOTENSIN-CONVERTING ENZYME"/>
    <property type="match status" value="1"/>
</dbReference>
<feature type="active site" description="Proton acceptor 1" evidence="5">
    <location>
        <position position="344"/>
    </location>
</feature>
<dbReference type="PROSITE" id="PS52011">
    <property type="entry name" value="PEPTIDASE_M2"/>
    <property type="match status" value="1"/>
</dbReference>
<feature type="active site" description="Proton acceptor 2" evidence="6">
    <location>
        <position position="344"/>
    </location>
</feature>
<dbReference type="GO" id="GO:0006508">
    <property type="term" value="P:proteolysis"/>
    <property type="evidence" value="ECO:0007669"/>
    <property type="project" value="UniProtKB-KW"/>
</dbReference>
<dbReference type="GO" id="GO:0008237">
    <property type="term" value="F:metallopeptidase activity"/>
    <property type="evidence" value="ECO:0007669"/>
    <property type="project" value="UniProtKB-KW"/>
</dbReference>
<keyword evidence="16" id="KW-1185">Reference proteome</keyword>
<dbReference type="GO" id="GO:0046872">
    <property type="term" value="F:metal ion binding"/>
    <property type="evidence" value="ECO:0007669"/>
    <property type="project" value="UniProtKB-KW"/>
</dbReference>
<evidence type="ECO:0000256" key="6">
    <source>
        <dbReference type="PIRSR" id="PIRSR601548-11"/>
    </source>
</evidence>
<dbReference type="Pfam" id="PF01401">
    <property type="entry name" value="Peptidase_M2"/>
    <property type="match status" value="1"/>
</dbReference>
<feature type="disulfide bond" evidence="9">
    <location>
        <begin position="498"/>
        <end position="519"/>
    </location>
</feature>
<dbReference type="InterPro" id="IPR001548">
    <property type="entry name" value="Peptidase_M2"/>
</dbReference>
<keyword evidence="8 12" id="KW-0479">Metal-binding</keyword>
<keyword evidence="2 13" id="KW-0732">Signal</keyword>
<dbReference type="EMBL" id="DS235169">
    <property type="protein sequence ID" value="EEB12807.1"/>
    <property type="molecule type" value="Genomic_DNA"/>
</dbReference>
<evidence type="ECO:0000256" key="3">
    <source>
        <dbReference type="ARBA" id="ARBA00023157"/>
    </source>
</evidence>
<organism>
    <name type="scientific">Pediculus humanus subsp. corporis</name>
    <name type="common">Body louse</name>
    <dbReference type="NCBI Taxonomy" id="121224"/>
    <lineage>
        <taxon>Eukaryota</taxon>
        <taxon>Metazoa</taxon>
        <taxon>Ecdysozoa</taxon>
        <taxon>Arthropoda</taxon>
        <taxon>Hexapoda</taxon>
        <taxon>Insecta</taxon>
        <taxon>Pterygota</taxon>
        <taxon>Neoptera</taxon>
        <taxon>Paraneoptera</taxon>
        <taxon>Psocodea</taxon>
        <taxon>Troctomorpha</taxon>
        <taxon>Phthiraptera</taxon>
        <taxon>Anoplura</taxon>
        <taxon>Pediculidae</taxon>
        <taxon>Pediculus</taxon>
    </lineage>
</organism>
<evidence type="ECO:0000256" key="5">
    <source>
        <dbReference type="PIRSR" id="PIRSR601548-1"/>
    </source>
</evidence>
<evidence type="ECO:0000256" key="1">
    <source>
        <dbReference type="ARBA" id="ARBA00008139"/>
    </source>
</evidence>
<feature type="binding site" evidence="10">
    <location>
        <position position="343"/>
    </location>
    <ligand>
        <name>Zn(2+)</name>
        <dbReference type="ChEBI" id="CHEBI:29105"/>
        <label>2</label>
        <note>catalytic</note>
    </ligand>
</feature>
<dbReference type="InParanoid" id="E0VHF1"/>
<keyword evidence="12" id="KW-0482">Metalloprotease</keyword>